<feature type="transmembrane region" description="Helical" evidence="7">
    <location>
        <begin position="345"/>
        <end position="367"/>
    </location>
</feature>
<evidence type="ECO:0000256" key="3">
    <source>
        <dbReference type="ARBA" id="ARBA00022692"/>
    </source>
</evidence>
<organism evidence="9 10">
    <name type="scientific">Lasius niger</name>
    <name type="common">Black garden ant</name>
    <dbReference type="NCBI Taxonomy" id="67767"/>
    <lineage>
        <taxon>Eukaryota</taxon>
        <taxon>Metazoa</taxon>
        <taxon>Ecdysozoa</taxon>
        <taxon>Arthropoda</taxon>
        <taxon>Hexapoda</taxon>
        <taxon>Insecta</taxon>
        <taxon>Pterygota</taxon>
        <taxon>Neoptera</taxon>
        <taxon>Endopterygota</taxon>
        <taxon>Hymenoptera</taxon>
        <taxon>Apocrita</taxon>
        <taxon>Aculeata</taxon>
        <taxon>Formicoidea</taxon>
        <taxon>Formicidae</taxon>
        <taxon>Formicinae</taxon>
        <taxon>Lasius</taxon>
        <taxon>Lasius</taxon>
    </lineage>
</organism>
<dbReference type="AlphaFoldDB" id="A0A0J7K8U9"/>
<evidence type="ECO:0000256" key="6">
    <source>
        <dbReference type="ARBA" id="ARBA00040744"/>
    </source>
</evidence>
<dbReference type="OrthoDB" id="10041630at2759"/>
<dbReference type="SUPFAM" id="SSF103481">
    <property type="entry name" value="Multidrug resistance efflux transporter EmrE"/>
    <property type="match status" value="1"/>
</dbReference>
<feature type="transmembrane region" description="Helical" evidence="7">
    <location>
        <begin position="290"/>
        <end position="311"/>
    </location>
</feature>
<dbReference type="Proteomes" id="UP000036403">
    <property type="component" value="Unassembled WGS sequence"/>
</dbReference>
<dbReference type="PANTHER" id="PTHR23051">
    <property type="entry name" value="SOLUTE CARRIER FAMILY 35, MEMBER F5"/>
    <property type="match status" value="1"/>
</dbReference>
<comment type="subcellular location">
    <subcellularLocation>
        <location evidence="1">Membrane</location>
        <topology evidence="1">Multi-pass membrane protein</topology>
    </subcellularLocation>
</comment>
<feature type="domain" description="EamA" evidence="8">
    <location>
        <begin position="221"/>
        <end position="362"/>
    </location>
</feature>
<evidence type="ECO:0000256" key="2">
    <source>
        <dbReference type="ARBA" id="ARBA00007863"/>
    </source>
</evidence>
<evidence type="ECO:0000259" key="8">
    <source>
        <dbReference type="Pfam" id="PF00892"/>
    </source>
</evidence>
<evidence type="ECO:0000313" key="10">
    <source>
        <dbReference type="Proteomes" id="UP000036403"/>
    </source>
</evidence>
<feature type="transmembrane region" description="Helical" evidence="7">
    <location>
        <begin position="32"/>
        <end position="49"/>
    </location>
</feature>
<sequence length="391" mass="44416">MSCSVELRQRRQQGMAEDPHKLAAMMNKSQRLVLGLLILLLVDIIWVSSSELTKSDPTFVPIKTPDHCDRSSGTESDDSSIRSVRFSKLAEVRHMSESDATEALLARLSYQASVRAGEHARRQANKFSVQKVAKIALMFCLFWFIANYTYQISLELIEDKIVVVLSSTSSLFTLFLAAFFPSNGGDKITLSKLAAVLVSILGLVLVGISDLTEENNMPMSMGIILALVSAFFYAAYIVFLKRKVDHEDKMDIPMFFGFVGIFNLTLLWPLFFILHYGHWEEFEWPNSHQWTFLIISGLIGTVLNEVLWLWGCFLTSSLVATMAVSLTMPMSMVADVLLKKVEYPCIFYFGSIPMFLAFLAVSLLSYYDNWDPVMNLMKRFFIWICRKNRST</sequence>
<feature type="transmembrane region" description="Helical" evidence="7">
    <location>
        <begin position="252"/>
        <end position="278"/>
    </location>
</feature>
<comment type="caution">
    <text evidence="9">The sequence shown here is derived from an EMBL/GenBank/DDBJ whole genome shotgun (WGS) entry which is preliminary data.</text>
</comment>
<evidence type="ECO:0000256" key="1">
    <source>
        <dbReference type="ARBA" id="ARBA00004141"/>
    </source>
</evidence>
<dbReference type="STRING" id="67767.A0A0J7K8U9"/>
<evidence type="ECO:0000313" key="9">
    <source>
        <dbReference type="EMBL" id="KMQ86621.1"/>
    </source>
</evidence>
<evidence type="ECO:0000256" key="5">
    <source>
        <dbReference type="ARBA" id="ARBA00023136"/>
    </source>
</evidence>
<feature type="transmembrane region" description="Helical" evidence="7">
    <location>
        <begin position="132"/>
        <end position="150"/>
    </location>
</feature>
<dbReference type="InterPro" id="IPR037185">
    <property type="entry name" value="EmrE-like"/>
</dbReference>
<evidence type="ECO:0000256" key="4">
    <source>
        <dbReference type="ARBA" id="ARBA00022989"/>
    </source>
</evidence>
<feature type="transmembrane region" description="Helical" evidence="7">
    <location>
        <begin position="220"/>
        <end position="240"/>
    </location>
</feature>
<dbReference type="Pfam" id="PF00892">
    <property type="entry name" value="EamA"/>
    <property type="match status" value="1"/>
</dbReference>
<reference evidence="9 10" key="1">
    <citation type="submission" date="2015-04" db="EMBL/GenBank/DDBJ databases">
        <title>Lasius niger genome sequencing.</title>
        <authorList>
            <person name="Konorov E.A."/>
            <person name="Nikitin M.A."/>
            <person name="Kirill M.V."/>
            <person name="Chang P."/>
        </authorList>
    </citation>
    <scope>NUCLEOTIDE SEQUENCE [LARGE SCALE GENOMIC DNA]</scope>
    <source>
        <tissue evidence="9">Whole</tissue>
    </source>
</reference>
<dbReference type="PaxDb" id="67767-A0A0J7K8U9"/>
<keyword evidence="4 7" id="KW-1133">Transmembrane helix</keyword>
<keyword evidence="5 7" id="KW-0472">Membrane</keyword>
<comment type="similarity">
    <text evidence="2">Belongs to the SLC35F solute transporter family.</text>
</comment>
<protein>
    <recommendedName>
        <fullName evidence="6">Solute carrier family 35 member F5</fullName>
    </recommendedName>
</protein>
<evidence type="ECO:0000256" key="7">
    <source>
        <dbReference type="SAM" id="Phobius"/>
    </source>
</evidence>
<feature type="non-terminal residue" evidence="9">
    <location>
        <position position="391"/>
    </location>
</feature>
<keyword evidence="3 7" id="KW-0812">Transmembrane</keyword>
<dbReference type="InterPro" id="IPR000620">
    <property type="entry name" value="EamA_dom"/>
</dbReference>
<accession>A0A0J7K8U9</accession>
<feature type="transmembrane region" description="Helical" evidence="7">
    <location>
        <begin position="188"/>
        <end position="208"/>
    </location>
</feature>
<feature type="transmembrane region" description="Helical" evidence="7">
    <location>
        <begin position="317"/>
        <end position="338"/>
    </location>
</feature>
<name>A0A0J7K8U9_LASNI</name>
<proteinExistence type="inferred from homology"/>
<feature type="transmembrane region" description="Helical" evidence="7">
    <location>
        <begin position="162"/>
        <end position="182"/>
    </location>
</feature>
<dbReference type="GO" id="GO:0016020">
    <property type="term" value="C:membrane"/>
    <property type="evidence" value="ECO:0007669"/>
    <property type="project" value="UniProtKB-SubCell"/>
</dbReference>
<gene>
    <name evidence="9" type="ORF">RF55_14346</name>
</gene>
<keyword evidence="10" id="KW-1185">Reference proteome</keyword>
<dbReference type="EMBL" id="LBMM01011797">
    <property type="protein sequence ID" value="KMQ86621.1"/>
    <property type="molecule type" value="Genomic_DNA"/>
</dbReference>
<dbReference type="PANTHER" id="PTHR23051:SF0">
    <property type="entry name" value="SOLUTE CARRIER FAMILY 35 MEMBER F5"/>
    <property type="match status" value="1"/>
</dbReference>